<feature type="transmembrane region" description="Helical" evidence="1">
    <location>
        <begin position="104"/>
        <end position="124"/>
    </location>
</feature>
<dbReference type="Proteomes" id="UP001206692">
    <property type="component" value="Unassembled WGS sequence"/>
</dbReference>
<accession>A0ABT1ST14</accession>
<keyword evidence="3" id="KW-1185">Reference proteome</keyword>
<evidence type="ECO:0000256" key="1">
    <source>
        <dbReference type="SAM" id="Phobius"/>
    </source>
</evidence>
<proteinExistence type="predicted"/>
<feature type="transmembrane region" description="Helical" evidence="1">
    <location>
        <begin position="33"/>
        <end position="54"/>
    </location>
</feature>
<dbReference type="EMBL" id="JANGEW010000014">
    <property type="protein sequence ID" value="MCQ5343018.1"/>
    <property type="molecule type" value="Genomic_DNA"/>
</dbReference>
<feature type="transmembrane region" description="Helical" evidence="1">
    <location>
        <begin position="6"/>
        <end position="24"/>
    </location>
</feature>
<evidence type="ECO:0000313" key="3">
    <source>
        <dbReference type="Proteomes" id="UP001206692"/>
    </source>
</evidence>
<feature type="transmembrane region" description="Helical" evidence="1">
    <location>
        <begin position="60"/>
        <end position="83"/>
    </location>
</feature>
<comment type="caution">
    <text evidence="2">The sequence shown here is derived from an EMBL/GenBank/DDBJ whole genome shotgun (WGS) entry which is preliminary data.</text>
</comment>
<reference evidence="2 3" key="1">
    <citation type="submission" date="2022-06" db="EMBL/GenBank/DDBJ databases">
        <title>Isolation of gut microbiota from human fecal samples.</title>
        <authorList>
            <person name="Pamer E.G."/>
            <person name="Barat B."/>
            <person name="Waligurski E."/>
            <person name="Medina S."/>
            <person name="Paddock L."/>
            <person name="Mostad J."/>
        </authorList>
    </citation>
    <scope>NUCLEOTIDE SEQUENCE [LARGE SCALE GENOMIC DNA]</scope>
    <source>
        <strain evidence="2 3">DFI.1.1</strain>
    </source>
</reference>
<sequence>MGAYDILTGTQLCMAVAMIAYGFYFKKKRTCRVWYFSGPAWLIAIWSAVVLYYYTEYPFLTILCFLMGFFLGMGIGLWVKKGLPELTYCRERRRLQCPPMKKVMPAYLIVCVVFASFQIVGYHFSFITHSWFFNEVLGFAPGLCTGLLWGRGIAMLLDIPVRGQQVYKDI</sequence>
<dbReference type="RefSeq" id="WP_062411654.1">
    <property type="nucleotide sequence ID" value="NZ_JAJCIO010000011.1"/>
</dbReference>
<organism evidence="2 3">
    <name type="scientific">Megasphaera massiliensis</name>
    <dbReference type="NCBI Taxonomy" id="1232428"/>
    <lineage>
        <taxon>Bacteria</taxon>
        <taxon>Bacillati</taxon>
        <taxon>Bacillota</taxon>
        <taxon>Negativicutes</taxon>
        <taxon>Veillonellales</taxon>
        <taxon>Veillonellaceae</taxon>
        <taxon>Megasphaera</taxon>
    </lineage>
</organism>
<protein>
    <recommendedName>
        <fullName evidence="4">DUF1453 domain-containing protein</fullName>
    </recommendedName>
</protein>
<gene>
    <name evidence="2" type="ORF">NE675_08300</name>
</gene>
<keyword evidence="1" id="KW-0812">Transmembrane</keyword>
<evidence type="ECO:0008006" key="4">
    <source>
        <dbReference type="Google" id="ProtNLM"/>
    </source>
</evidence>
<name>A0ABT1ST14_9FIRM</name>
<keyword evidence="1" id="KW-0472">Membrane</keyword>
<evidence type="ECO:0000313" key="2">
    <source>
        <dbReference type="EMBL" id="MCQ5343018.1"/>
    </source>
</evidence>
<keyword evidence="1" id="KW-1133">Transmembrane helix</keyword>
<feature type="transmembrane region" description="Helical" evidence="1">
    <location>
        <begin position="136"/>
        <end position="157"/>
    </location>
</feature>